<dbReference type="SUPFAM" id="SSF51430">
    <property type="entry name" value="NAD(P)-linked oxidoreductase"/>
    <property type="match status" value="1"/>
</dbReference>
<feature type="domain" description="NADP-dependent oxidoreductase" evidence="1">
    <location>
        <begin position="3"/>
        <end position="68"/>
    </location>
</feature>
<evidence type="ECO:0000313" key="2">
    <source>
        <dbReference type="EMBL" id="KUN01662.1"/>
    </source>
</evidence>
<dbReference type="Pfam" id="PF00248">
    <property type="entry name" value="Aldo_ket_red"/>
    <property type="match status" value="1"/>
</dbReference>
<dbReference type="Proteomes" id="UP000053127">
    <property type="component" value="Unassembled WGS sequence"/>
</dbReference>
<evidence type="ECO:0000313" key="3">
    <source>
        <dbReference type="Proteomes" id="UP000053127"/>
    </source>
</evidence>
<dbReference type="RefSeq" id="WP_067130853.1">
    <property type="nucleotide sequence ID" value="NZ_KQ948218.1"/>
</dbReference>
<reference evidence="2 3" key="1">
    <citation type="submission" date="2015-10" db="EMBL/GenBank/DDBJ databases">
        <title>Draft genome sequence of Streptomyces yokosukanensis DSM 40224, type strain for the species Streptomyces yokosukanensis.</title>
        <authorList>
            <person name="Ruckert C."/>
            <person name="Winkler A."/>
            <person name="Kalinowski J."/>
            <person name="Kampfer P."/>
            <person name="Glaeser S."/>
        </authorList>
    </citation>
    <scope>NUCLEOTIDE SEQUENCE [LARGE SCALE GENOMIC DNA]</scope>
    <source>
        <strain evidence="2 3">DSM 40224</strain>
    </source>
</reference>
<dbReference type="InterPro" id="IPR023210">
    <property type="entry name" value="NADP_OxRdtase_dom"/>
</dbReference>
<evidence type="ECO:0000259" key="1">
    <source>
        <dbReference type="Pfam" id="PF00248"/>
    </source>
</evidence>
<comment type="caution">
    <text evidence="2">The sequence shown here is derived from an EMBL/GenBank/DDBJ whole genome shotgun (WGS) entry which is preliminary data.</text>
</comment>
<protein>
    <recommendedName>
        <fullName evidence="1">NADP-dependent oxidoreductase domain-containing protein</fullName>
    </recommendedName>
</protein>
<dbReference type="Gene3D" id="3.20.20.100">
    <property type="entry name" value="NADP-dependent oxidoreductase domain"/>
    <property type="match status" value="1"/>
</dbReference>
<dbReference type="STRING" id="67386.AQI95_30295"/>
<proteinExistence type="predicted"/>
<dbReference type="EMBL" id="LMWN01000042">
    <property type="protein sequence ID" value="KUN01662.1"/>
    <property type="molecule type" value="Genomic_DNA"/>
</dbReference>
<accession>A0A117Q0A2</accession>
<sequence length="73" mass="7795">MTADLEAEGKVRAIGLSNHSPEQLAVARRIAPVDAVQPPLSLLNRSAEPEIDWPAGRGTGVIPYQPLHFVAAQ</sequence>
<name>A0A117Q0A2_9ACTN</name>
<keyword evidence="3" id="KW-1185">Reference proteome</keyword>
<dbReference type="InterPro" id="IPR036812">
    <property type="entry name" value="NAD(P)_OxRdtase_dom_sf"/>
</dbReference>
<gene>
    <name evidence="2" type="ORF">AQI95_30295</name>
</gene>
<dbReference type="AlphaFoldDB" id="A0A117Q0A2"/>
<organism evidence="2 3">
    <name type="scientific">Streptomyces yokosukanensis</name>
    <dbReference type="NCBI Taxonomy" id="67386"/>
    <lineage>
        <taxon>Bacteria</taxon>
        <taxon>Bacillati</taxon>
        <taxon>Actinomycetota</taxon>
        <taxon>Actinomycetes</taxon>
        <taxon>Kitasatosporales</taxon>
        <taxon>Streptomycetaceae</taxon>
        <taxon>Streptomyces</taxon>
    </lineage>
</organism>